<sequence>MGPMANAHLENAASCNGSHSCPKRVVPLSSGNIPFQLIDRPTAMEKGLAVAELGLDPRGEYVSSPEITPEALPFPVMQEPRCMRPYVQYPGQEGGQQCSNMDELWASVDSYVMVSFGKMKRNIAEMRKKFDVARSRSDLPSPLPADDLTPASGRRGSKSSHERSKRQKKKRSPNPPI</sequence>
<gene>
    <name evidence="2" type="ORF">Nepgr_003897</name>
</gene>
<reference evidence="2" key="1">
    <citation type="submission" date="2023-05" db="EMBL/GenBank/DDBJ databases">
        <title>Nepenthes gracilis genome sequencing.</title>
        <authorList>
            <person name="Fukushima K."/>
        </authorList>
    </citation>
    <scope>NUCLEOTIDE SEQUENCE</scope>
    <source>
        <strain evidence="2">SING2019-196</strain>
    </source>
</reference>
<protein>
    <submittedName>
        <fullName evidence="2">Uncharacterized protein</fullName>
    </submittedName>
</protein>
<accession>A0AAD3S0G8</accession>
<dbReference type="AlphaFoldDB" id="A0AAD3S0G8"/>
<feature type="region of interest" description="Disordered" evidence="1">
    <location>
        <begin position="131"/>
        <end position="177"/>
    </location>
</feature>
<proteinExistence type="predicted"/>
<evidence type="ECO:0000256" key="1">
    <source>
        <dbReference type="SAM" id="MobiDB-lite"/>
    </source>
</evidence>
<evidence type="ECO:0000313" key="3">
    <source>
        <dbReference type="Proteomes" id="UP001279734"/>
    </source>
</evidence>
<keyword evidence="3" id="KW-1185">Reference proteome</keyword>
<name>A0AAD3S0G8_NEPGR</name>
<comment type="caution">
    <text evidence="2">The sequence shown here is derived from an EMBL/GenBank/DDBJ whole genome shotgun (WGS) entry which is preliminary data.</text>
</comment>
<dbReference type="EMBL" id="BSYO01000003">
    <property type="protein sequence ID" value="GMH02058.1"/>
    <property type="molecule type" value="Genomic_DNA"/>
</dbReference>
<evidence type="ECO:0000313" key="2">
    <source>
        <dbReference type="EMBL" id="GMH02058.1"/>
    </source>
</evidence>
<feature type="compositionally biased region" description="Basic residues" evidence="1">
    <location>
        <begin position="155"/>
        <end position="177"/>
    </location>
</feature>
<organism evidence="2 3">
    <name type="scientific">Nepenthes gracilis</name>
    <name type="common">Slender pitcher plant</name>
    <dbReference type="NCBI Taxonomy" id="150966"/>
    <lineage>
        <taxon>Eukaryota</taxon>
        <taxon>Viridiplantae</taxon>
        <taxon>Streptophyta</taxon>
        <taxon>Embryophyta</taxon>
        <taxon>Tracheophyta</taxon>
        <taxon>Spermatophyta</taxon>
        <taxon>Magnoliopsida</taxon>
        <taxon>eudicotyledons</taxon>
        <taxon>Gunneridae</taxon>
        <taxon>Pentapetalae</taxon>
        <taxon>Caryophyllales</taxon>
        <taxon>Nepenthaceae</taxon>
        <taxon>Nepenthes</taxon>
    </lineage>
</organism>
<dbReference type="Proteomes" id="UP001279734">
    <property type="component" value="Unassembled WGS sequence"/>
</dbReference>